<organism evidence="1 2">
    <name type="scientific">Petrolisthes cinctipes</name>
    <name type="common">Flat porcelain crab</name>
    <dbReference type="NCBI Taxonomy" id="88211"/>
    <lineage>
        <taxon>Eukaryota</taxon>
        <taxon>Metazoa</taxon>
        <taxon>Ecdysozoa</taxon>
        <taxon>Arthropoda</taxon>
        <taxon>Crustacea</taxon>
        <taxon>Multicrustacea</taxon>
        <taxon>Malacostraca</taxon>
        <taxon>Eumalacostraca</taxon>
        <taxon>Eucarida</taxon>
        <taxon>Decapoda</taxon>
        <taxon>Pleocyemata</taxon>
        <taxon>Anomura</taxon>
        <taxon>Galatheoidea</taxon>
        <taxon>Porcellanidae</taxon>
        <taxon>Petrolisthes</taxon>
    </lineage>
</organism>
<reference evidence="1" key="1">
    <citation type="submission" date="2023-10" db="EMBL/GenBank/DDBJ databases">
        <title>Genome assemblies of two species of porcelain crab, Petrolisthes cinctipes and Petrolisthes manimaculis (Anomura: Porcellanidae).</title>
        <authorList>
            <person name="Angst P."/>
        </authorList>
    </citation>
    <scope>NUCLEOTIDE SEQUENCE</scope>
    <source>
        <strain evidence="1">PB745_01</strain>
        <tissue evidence="1">Gill</tissue>
    </source>
</reference>
<comment type="caution">
    <text evidence="1">The sequence shown here is derived from an EMBL/GenBank/DDBJ whole genome shotgun (WGS) entry which is preliminary data.</text>
</comment>
<keyword evidence="2" id="KW-1185">Reference proteome</keyword>
<dbReference type="Proteomes" id="UP001286313">
    <property type="component" value="Unassembled WGS sequence"/>
</dbReference>
<name>A0AAE1L143_PETCI</name>
<sequence length="134" mass="15511">MNSHHPHTTMKVKFALPRKLRQKCKEEYQRLTSDKLLSACLLGKTQNQNKHLHSRVWRYCSKYKSANKTILDLATAKAVIDYNAGYQEGNFQTLLGLPCTNIGKSAQKTKDKKRESVCSQRERKMNTHQLVDFN</sequence>
<dbReference type="AlphaFoldDB" id="A0AAE1L143"/>
<dbReference type="EMBL" id="JAWQEG010000315">
    <property type="protein sequence ID" value="KAK3891713.1"/>
    <property type="molecule type" value="Genomic_DNA"/>
</dbReference>
<accession>A0AAE1L143</accession>
<proteinExistence type="predicted"/>
<gene>
    <name evidence="1" type="ORF">Pcinc_004401</name>
</gene>
<evidence type="ECO:0000313" key="1">
    <source>
        <dbReference type="EMBL" id="KAK3891713.1"/>
    </source>
</evidence>
<protein>
    <submittedName>
        <fullName evidence="1">Uncharacterized protein</fullName>
    </submittedName>
</protein>
<evidence type="ECO:0000313" key="2">
    <source>
        <dbReference type="Proteomes" id="UP001286313"/>
    </source>
</evidence>